<comment type="similarity">
    <text evidence="3 13">Belongs to the hemopexin family.</text>
</comment>
<dbReference type="Gene3D" id="2.110.10.10">
    <property type="entry name" value="Hemopexin-like domain"/>
    <property type="match status" value="2"/>
</dbReference>
<dbReference type="PROSITE" id="PS51642">
    <property type="entry name" value="HEMOPEXIN_2"/>
    <property type="match status" value="4"/>
</dbReference>
<keyword evidence="14" id="KW-1015">Disulfide bond</keyword>
<dbReference type="FunFam" id="2.110.10.10:FF:000009">
    <property type="entry name" value="Hemopexin"/>
    <property type="match status" value="1"/>
</dbReference>
<evidence type="ECO:0000313" key="21">
    <source>
        <dbReference type="Proteomes" id="UP000018468"/>
    </source>
</evidence>
<keyword evidence="6 13" id="KW-0964">Secreted</keyword>
<dbReference type="InterPro" id="IPR000585">
    <property type="entry name" value="Hemopexin-like_dom"/>
</dbReference>
<evidence type="ECO:0000256" key="1">
    <source>
        <dbReference type="ARBA" id="ARBA00002031"/>
    </source>
</evidence>
<dbReference type="PANTHER" id="PTHR22917">
    <property type="entry name" value="HEMOPEXIN DOMAIN-CONTAINING PROTEIN"/>
    <property type="match status" value="1"/>
</dbReference>
<dbReference type="GO" id="GO:0015232">
    <property type="term" value="F:heme transmembrane transporter activity"/>
    <property type="evidence" value="ECO:0007669"/>
    <property type="project" value="InterPro"/>
</dbReference>
<keyword evidence="7 13" id="KW-0349">Heme</keyword>
<comment type="subcellular location">
    <subcellularLocation>
        <location evidence="2">Secreted</location>
    </subcellularLocation>
</comment>
<dbReference type="GO" id="GO:0046872">
    <property type="term" value="F:metal ion binding"/>
    <property type="evidence" value="ECO:0007669"/>
    <property type="project" value="UniProtKB-UniRule"/>
</dbReference>
<dbReference type="SUPFAM" id="SSF50923">
    <property type="entry name" value="Hemopexin-like domain"/>
    <property type="match status" value="2"/>
</dbReference>
<dbReference type="Pfam" id="PF00045">
    <property type="entry name" value="Hemopexin"/>
    <property type="match status" value="1"/>
</dbReference>
<dbReference type="PANTHER" id="PTHR22917:SF9">
    <property type="entry name" value="HEMOPEXIN"/>
    <property type="match status" value="1"/>
</dbReference>
<protein>
    <recommendedName>
        <fullName evidence="4 13">Hemopexin</fullName>
    </recommendedName>
</protein>
<evidence type="ECO:0000256" key="19">
    <source>
        <dbReference type="SAM" id="SignalP"/>
    </source>
</evidence>
<dbReference type="InterPro" id="IPR016358">
    <property type="entry name" value="Hemopexin"/>
</dbReference>
<feature type="region of interest" description="Disordered" evidence="18">
    <location>
        <begin position="24"/>
        <end position="59"/>
    </location>
</feature>
<evidence type="ECO:0000256" key="8">
    <source>
        <dbReference type="ARBA" id="ARBA00022723"/>
    </source>
</evidence>
<reference evidence="21" key="1">
    <citation type="submission" date="2011-12" db="EMBL/GenBank/DDBJ databases">
        <title>The Draft Genome of Lepisosteus oculatus.</title>
        <authorList>
            <consortium name="The Broad Institute Genome Assembly &amp; Analysis Group"/>
            <consortium name="Computational R&amp;D Group"/>
            <consortium name="and Sequencing Platform"/>
            <person name="Di Palma F."/>
            <person name="Alfoldi J."/>
            <person name="Johnson J."/>
            <person name="Berlin A."/>
            <person name="Gnerre S."/>
            <person name="Jaffe D."/>
            <person name="MacCallum I."/>
            <person name="Young S."/>
            <person name="Walker B.J."/>
            <person name="Lander E.S."/>
            <person name="Lindblad-Toh K."/>
        </authorList>
    </citation>
    <scope>NUCLEOTIDE SEQUENCE [LARGE SCALE GENOMIC DNA]</scope>
</reference>
<dbReference type="OMA" id="CSSAMRW"/>
<dbReference type="AlphaFoldDB" id="W5MHF2"/>
<feature type="disulfide bond" evidence="14">
    <location>
        <begin position="61"/>
        <end position="253"/>
    </location>
</feature>
<evidence type="ECO:0000256" key="10">
    <source>
        <dbReference type="ARBA" id="ARBA00022737"/>
    </source>
</evidence>
<reference evidence="20" key="3">
    <citation type="submission" date="2025-09" db="UniProtKB">
        <authorList>
            <consortium name="Ensembl"/>
        </authorList>
    </citation>
    <scope>IDENTIFICATION</scope>
</reference>
<keyword evidence="10" id="KW-0677">Repeat</keyword>
<dbReference type="EMBL" id="AHAT01020368">
    <property type="status" value="NOT_ANNOTATED_CDS"/>
    <property type="molecule type" value="Genomic_DNA"/>
</dbReference>
<keyword evidence="21" id="KW-1185">Reference proteome</keyword>
<feature type="disulfide bond" evidence="14">
    <location>
        <begin position="374"/>
        <end position="416"/>
    </location>
</feature>
<evidence type="ECO:0000256" key="15">
    <source>
        <dbReference type="PIRSR" id="PIRSR002551-2"/>
    </source>
</evidence>
<feature type="repeat" description="Hemopexin" evidence="17">
    <location>
        <begin position="318"/>
        <end position="365"/>
    </location>
</feature>
<feature type="repeat" description="Hemopexin" evidence="17">
    <location>
        <begin position="207"/>
        <end position="253"/>
    </location>
</feature>
<proteinExistence type="inferred from homology"/>
<dbReference type="InParanoid" id="W5MHF2"/>
<sequence length="459" mass="52843">IMRLLFQALCLCLALAYHHEDHHPGKPGVHQGAHHDGHHGPPHDDHHGPPHDDHHKHPDRCAGIEFDAITPDEKGNTFFFKGDHLWKGFTGKAQFLNESFHELDDHHHLDHIDAAFRMHDEEDPEDHDHIFFFLNDKVYSYYNHTLEAGFPKDIHDEFPGIPDDLDAAVECPKGECQTNSVLFFKGSHVYHHDLKTHAVKEKNWPHLGNCTAAFRWLERYYCFHGHSFTKFNPVTGEVKGDYPKDARNYFMRCPGFGHGKNDSKRDHIERCSKLPFDEFTSDDEGRSYAFRGAYFLRLDTARDGWHAWPIDSAWKEVHSDVDAVFSWDHKLYIIKDGKVYIYKTGQHYTLVEGYPKTLKEELGVEGEVDAAFVCAKEHVVHIIQGSKMLDVDLTATPRTVVKEWTLPYKHIDGAMCGADKVRVFVGPEYFEYESPQLLALGRIKPPPHKISVDLLKCED</sequence>
<dbReference type="HOGENOM" id="CLU_061713_0_0_1"/>
<evidence type="ECO:0000256" key="9">
    <source>
        <dbReference type="ARBA" id="ARBA00022729"/>
    </source>
</evidence>
<feature type="disulfide bond" evidence="14">
    <location>
        <begin position="210"/>
        <end position="222"/>
    </location>
</feature>
<dbReference type="InterPro" id="IPR036375">
    <property type="entry name" value="Hemopexin-like_dom_sf"/>
</dbReference>
<keyword evidence="11 13" id="KW-0408">Iron</keyword>
<dbReference type="GO" id="GO:0005615">
    <property type="term" value="C:extracellular space"/>
    <property type="evidence" value="ECO:0000318"/>
    <property type="project" value="GO_Central"/>
</dbReference>
<feature type="signal peptide" evidence="19">
    <location>
        <begin position="1"/>
        <end position="16"/>
    </location>
</feature>
<feature type="compositionally biased region" description="Basic and acidic residues" evidence="18">
    <location>
        <begin position="33"/>
        <end position="59"/>
    </location>
</feature>
<evidence type="ECO:0000256" key="12">
    <source>
        <dbReference type="ARBA" id="ARBA00023180"/>
    </source>
</evidence>
<reference evidence="20" key="2">
    <citation type="submission" date="2025-08" db="UniProtKB">
        <authorList>
            <consortium name="Ensembl"/>
        </authorList>
    </citation>
    <scope>IDENTIFICATION</scope>
</reference>
<dbReference type="Ensembl" id="ENSLOCT00000007821.1">
    <property type="protein sequence ID" value="ENSLOCP00000007811.1"/>
    <property type="gene ID" value="ENSLOCG00000006464.1"/>
</dbReference>
<evidence type="ECO:0000256" key="5">
    <source>
        <dbReference type="ARBA" id="ARBA00022448"/>
    </source>
</evidence>
<evidence type="ECO:0000256" key="6">
    <source>
        <dbReference type="ARBA" id="ARBA00022525"/>
    </source>
</evidence>
<evidence type="ECO:0000256" key="13">
    <source>
        <dbReference type="PIRNR" id="PIRNR002551"/>
    </source>
</evidence>
<evidence type="ECO:0000256" key="11">
    <source>
        <dbReference type="ARBA" id="ARBA00023004"/>
    </source>
</evidence>
<feature type="repeat" description="Hemopexin" evidence="17">
    <location>
        <begin position="109"/>
        <end position="161"/>
    </location>
</feature>
<dbReference type="SMART" id="SM00120">
    <property type="entry name" value="HX"/>
    <property type="match status" value="7"/>
</dbReference>
<evidence type="ECO:0000256" key="3">
    <source>
        <dbReference type="ARBA" id="ARBA00011072"/>
    </source>
</evidence>
<accession>W5MHF2</accession>
<dbReference type="Bgee" id="ENSLOCG00000006464">
    <property type="expression patterns" value="Expressed in liver and 11 other cell types or tissues"/>
</dbReference>
<keyword evidence="9 19" id="KW-0732">Signal</keyword>
<keyword evidence="5 13" id="KW-0813">Transport</keyword>
<feature type="glycosylation site" description="N-linked (GlcNAc...) asparagine" evidence="16">
    <location>
        <position position="209"/>
    </location>
</feature>
<feature type="repeat" description="Hemopexin" evidence="17">
    <location>
        <begin position="162"/>
        <end position="206"/>
    </location>
</feature>
<dbReference type="InterPro" id="IPR051298">
    <property type="entry name" value="Heme_transport/Cell_adhesion"/>
</dbReference>
<evidence type="ECO:0000256" key="4">
    <source>
        <dbReference type="ARBA" id="ARBA00013632"/>
    </source>
</evidence>
<evidence type="ECO:0000256" key="2">
    <source>
        <dbReference type="ARBA" id="ARBA00004613"/>
    </source>
</evidence>
<organism evidence="20 21">
    <name type="scientific">Lepisosteus oculatus</name>
    <name type="common">Spotted gar</name>
    <dbReference type="NCBI Taxonomy" id="7918"/>
    <lineage>
        <taxon>Eukaryota</taxon>
        <taxon>Metazoa</taxon>
        <taxon>Chordata</taxon>
        <taxon>Craniata</taxon>
        <taxon>Vertebrata</taxon>
        <taxon>Euteleostomi</taxon>
        <taxon>Actinopterygii</taxon>
        <taxon>Neopterygii</taxon>
        <taxon>Holostei</taxon>
        <taxon>Semionotiformes</taxon>
        <taxon>Lepisosteidae</taxon>
        <taxon>Lepisosteus</taxon>
    </lineage>
</organism>
<comment type="function">
    <text evidence="1 13">Binds heme and transports it to the liver for breakdown and iron recovery, after which the free hemopexin returns to the circulation.</text>
</comment>
<dbReference type="FunCoup" id="W5MHF2">
    <property type="interactions" value="1405"/>
</dbReference>
<name>W5MHF2_LEPOC</name>
<dbReference type="CDD" id="cd00094">
    <property type="entry name" value="HX"/>
    <property type="match status" value="1"/>
</dbReference>
<dbReference type="GeneTree" id="ENSGT00390000009178"/>
<evidence type="ECO:0000256" key="17">
    <source>
        <dbReference type="PROSITE-ProRule" id="PRU01011"/>
    </source>
</evidence>
<evidence type="ECO:0000256" key="16">
    <source>
        <dbReference type="PIRSR" id="PIRSR002551-3"/>
    </source>
</evidence>
<dbReference type="PIRSF" id="PIRSF002551">
    <property type="entry name" value="Hemopexin_chordata"/>
    <property type="match status" value="1"/>
</dbReference>
<evidence type="ECO:0000313" key="20">
    <source>
        <dbReference type="Ensembl" id="ENSLOCP00000007811.1"/>
    </source>
</evidence>
<evidence type="ECO:0000256" key="7">
    <source>
        <dbReference type="ARBA" id="ARBA00022617"/>
    </source>
</evidence>
<keyword evidence="8 13" id="KW-0479">Metal-binding</keyword>
<feature type="binding site" description="axial binding residue" evidence="15">
    <location>
        <position position="258"/>
    </location>
    <ligand>
        <name>heme</name>
        <dbReference type="ChEBI" id="CHEBI:30413"/>
        <label>2</label>
    </ligand>
    <ligandPart>
        <name>Fe</name>
        <dbReference type="ChEBI" id="CHEBI:18248"/>
    </ligandPart>
</feature>
<feature type="binding site" description="axial binding residue" evidence="15">
    <location>
        <position position="306"/>
    </location>
    <ligand>
        <name>heme</name>
        <dbReference type="ChEBI" id="CHEBI:30413"/>
        <label>2</label>
    </ligand>
    <ligandPart>
        <name>Fe</name>
        <dbReference type="ChEBI" id="CHEBI:18248"/>
    </ligandPart>
</feature>
<feature type="chain" id="PRO_5004867787" description="Hemopexin" evidence="19">
    <location>
        <begin position="17"/>
        <end position="459"/>
    </location>
</feature>
<dbReference type="eggNOG" id="KOG1565">
    <property type="taxonomic scope" value="Eukaryota"/>
</dbReference>
<feature type="disulfide bond" evidence="14">
    <location>
        <begin position="171"/>
        <end position="176"/>
    </location>
</feature>
<evidence type="ECO:0000256" key="14">
    <source>
        <dbReference type="PIRSR" id="PIRSR002551-1"/>
    </source>
</evidence>
<keyword evidence="12" id="KW-0325">Glycoprotein</keyword>
<dbReference type="GO" id="GO:0006879">
    <property type="term" value="P:intracellular iron ion homeostasis"/>
    <property type="evidence" value="ECO:0007669"/>
    <property type="project" value="InterPro"/>
</dbReference>
<dbReference type="Proteomes" id="UP000018468">
    <property type="component" value="Linkage group LG17"/>
</dbReference>
<dbReference type="STRING" id="7918.ENSLOCP00000007811"/>
<dbReference type="InterPro" id="IPR018487">
    <property type="entry name" value="Hemopexin-like_repeat"/>
</dbReference>
<evidence type="ECO:0000256" key="18">
    <source>
        <dbReference type="SAM" id="MobiDB-lite"/>
    </source>
</evidence>